<accession>A0A1Q8EAA4</accession>
<dbReference type="EMBL" id="MSJM01000001">
    <property type="protein sequence ID" value="OLF48722.1"/>
    <property type="molecule type" value="Genomic_DNA"/>
</dbReference>
<proteinExistence type="predicted"/>
<keyword evidence="2" id="KW-1185">Reference proteome</keyword>
<dbReference type="OrthoDB" id="9800495at2"/>
<evidence type="ECO:0000313" key="1">
    <source>
        <dbReference type="EMBL" id="OLF48722.1"/>
    </source>
</evidence>
<dbReference type="AlphaFoldDB" id="A0A1Q8EAA4"/>
<name>A0A1Q8EAA4_9STRE</name>
<sequence>MWEMECEQSSIAPSYGIMGGEYTCRIGEEQKKIIVGKLVIGKRNSINTYMNDSTLNHDKRLKLKEHYREGANYFSAIHSLSILDKPISLDEARRMSPFYAPQGYSYMRNYPELHSYLTKATYATFEINPSESLELLGLFTKDIVEQFQQEIVTPRFLEKFI</sequence>
<organism evidence="1 2">
    <name type="scientific">Streptococcus cuniculi</name>
    <dbReference type="NCBI Taxonomy" id="1432788"/>
    <lineage>
        <taxon>Bacteria</taxon>
        <taxon>Bacillati</taxon>
        <taxon>Bacillota</taxon>
        <taxon>Bacilli</taxon>
        <taxon>Lactobacillales</taxon>
        <taxon>Streptococcaceae</taxon>
        <taxon>Streptococcus</taxon>
    </lineage>
</organism>
<dbReference type="RefSeq" id="WP_075103772.1">
    <property type="nucleotide sequence ID" value="NZ_MSJM01000001.1"/>
</dbReference>
<reference evidence="2" key="1">
    <citation type="submission" date="2016-12" db="EMBL/GenBank/DDBJ databases">
        <authorList>
            <person name="Gulvik C.A."/>
        </authorList>
    </citation>
    <scope>NUCLEOTIDE SEQUENCE [LARGE SCALE GENOMIC DNA]</scope>
    <source>
        <strain evidence="2">NED12-00049-6B</strain>
    </source>
</reference>
<evidence type="ECO:0000313" key="2">
    <source>
        <dbReference type="Proteomes" id="UP000186890"/>
    </source>
</evidence>
<gene>
    <name evidence="1" type="ORF">BU202_00040</name>
</gene>
<comment type="caution">
    <text evidence="1">The sequence shown here is derived from an EMBL/GenBank/DDBJ whole genome shotgun (WGS) entry which is preliminary data.</text>
</comment>
<protein>
    <submittedName>
        <fullName evidence="1">Uncharacterized protein</fullName>
    </submittedName>
</protein>
<dbReference type="Proteomes" id="UP000186890">
    <property type="component" value="Unassembled WGS sequence"/>
</dbReference>